<dbReference type="Proteomes" id="UP001180020">
    <property type="component" value="Unassembled WGS sequence"/>
</dbReference>
<keyword evidence="3" id="KW-1185">Reference proteome</keyword>
<feature type="compositionally biased region" description="Basic and acidic residues" evidence="1">
    <location>
        <begin position="46"/>
        <end position="57"/>
    </location>
</feature>
<dbReference type="AlphaFoldDB" id="A0AAV9F470"/>
<comment type="caution">
    <text evidence="2">The sequence shown here is derived from an EMBL/GenBank/DDBJ whole genome shotgun (WGS) entry which is preliminary data.</text>
</comment>
<organism evidence="2 3">
    <name type="scientific">Acorus calamus</name>
    <name type="common">Sweet flag</name>
    <dbReference type="NCBI Taxonomy" id="4465"/>
    <lineage>
        <taxon>Eukaryota</taxon>
        <taxon>Viridiplantae</taxon>
        <taxon>Streptophyta</taxon>
        <taxon>Embryophyta</taxon>
        <taxon>Tracheophyta</taxon>
        <taxon>Spermatophyta</taxon>
        <taxon>Magnoliopsida</taxon>
        <taxon>Liliopsida</taxon>
        <taxon>Acoraceae</taxon>
        <taxon>Acorus</taxon>
    </lineage>
</organism>
<reference evidence="2" key="2">
    <citation type="submission" date="2023-06" db="EMBL/GenBank/DDBJ databases">
        <authorList>
            <person name="Ma L."/>
            <person name="Liu K.-W."/>
            <person name="Li Z."/>
            <person name="Hsiao Y.-Y."/>
            <person name="Qi Y."/>
            <person name="Fu T."/>
            <person name="Tang G."/>
            <person name="Zhang D."/>
            <person name="Sun W.-H."/>
            <person name="Liu D.-K."/>
            <person name="Li Y."/>
            <person name="Chen G.-Z."/>
            <person name="Liu X.-D."/>
            <person name="Liao X.-Y."/>
            <person name="Jiang Y.-T."/>
            <person name="Yu X."/>
            <person name="Hao Y."/>
            <person name="Huang J."/>
            <person name="Zhao X.-W."/>
            <person name="Ke S."/>
            <person name="Chen Y.-Y."/>
            <person name="Wu W.-L."/>
            <person name="Hsu J.-L."/>
            <person name="Lin Y.-F."/>
            <person name="Huang M.-D."/>
            <person name="Li C.-Y."/>
            <person name="Huang L."/>
            <person name="Wang Z.-W."/>
            <person name="Zhao X."/>
            <person name="Zhong W.-Y."/>
            <person name="Peng D.-H."/>
            <person name="Ahmad S."/>
            <person name="Lan S."/>
            <person name="Zhang J.-S."/>
            <person name="Tsai W.-C."/>
            <person name="Van De Peer Y."/>
            <person name="Liu Z.-J."/>
        </authorList>
    </citation>
    <scope>NUCLEOTIDE SEQUENCE</scope>
    <source>
        <strain evidence="2">CP</strain>
        <tissue evidence="2">Leaves</tissue>
    </source>
</reference>
<gene>
    <name evidence="2" type="ORF">QJS10_CPB04g01010</name>
</gene>
<protein>
    <submittedName>
        <fullName evidence="2">Uncharacterized protein</fullName>
    </submittedName>
</protein>
<dbReference type="EMBL" id="JAUJYO010000004">
    <property type="protein sequence ID" value="KAK1320009.1"/>
    <property type="molecule type" value="Genomic_DNA"/>
</dbReference>
<evidence type="ECO:0000313" key="3">
    <source>
        <dbReference type="Proteomes" id="UP001180020"/>
    </source>
</evidence>
<evidence type="ECO:0000256" key="1">
    <source>
        <dbReference type="SAM" id="MobiDB-lite"/>
    </source>
</evidence>
<sequence length="92" mass="10786">MKTEPIPQRCETFFHTSLGPLGERSWDNQEMHQQRHKHITKQGHRGTRDTTVHSPDSEHMRVWMRSLGYPPPLWVVCLSKDSEPKDLQEGLL</sequence>
<proteinExistence type="predicted"/>
<feature type="region of interest" description="Disordered" evidence="1">
    <location>
        <begin position="29"/>
        <end position="57"/>
    </location>
</feature>
<evidence type="ECO:0000313" key="2">
    <source>
        <dbReference type="EMBL" id="KAK1320009.1"/>
    </source>
</evidence>
<accession>A0AAV9F470</accession>
<feature type="compositionally biased region" description="Basic residues" evidence="1">
    <location>
        <begin position="34"/>
        <end position="45"/>
    </location>
</feature>
<reference evidence="2" key="1">
    <citation type="journal article" date="2023" name="Nat. Commun.">
        <title>Diploid and tetraploid genomes of Acorus and the evolution of monocots.</title>
        <authorList>
            <person name="Ma L."/>
            <person name="Liu K.W."/>
            <person name="Li Z."/>
            <person name="Hsiao Y.Y."/>
            <person name="Qi Y."/>
            <person name="Fu T."/>
            <person name="Tang G.D."/>
            <person name="Zhang D."/>
            <person name="Sun W.H."/>
            <person name="Liu D.K."/>
            <person name="Li Y."/>
            <person name="Chen G.Z."/>
            <person name="Liu X.D."/>
            <person name="Liao X.Y."/>
            <person name="Jiang Y.T."/>
            <person name="Yu X."/>
            <person name="Hao Y."/>
            <person name="Huang J."/>
            <person name="Zhao X.W."/>
            <person name="Ke S."/>
            <person name="Chen Y.Y."/>
            <person name="Wu W.L."/>
            <person name="Hsu J.L."/>
            <person name="Lin Y.F."/>
            <person name="Huang M.D."/>
            <person name="Li C.Y."/>
            <person name="Huang L."/>
            <person name="Wang Z.W."/>
            <person name="Zhao X."/>
            <person name="Zhong W.Y."/>
            <person name="Peng D.H."/>
            <person name="Ahmad S."/>
            <person name="Lan S."/>
            <person name="Zhang J.S."/>
            <person name="Tsai W.C."/>
            <person name="Van de Peer Y."/>
            <person name="Liu Z.J."/>
        </authorList>
    </citation>
    <scope>NUCLEOTIDE SEQUENCE</scope>
    <source>
        <strain evidence="2">CP</strain>
    </source>
</reference>
<name>A0AAV9F470_ACOCL</name>